<comment type="similarity">
    <text evidence="1">Belongs to the choline/ethanolamine kinase family.</text>
</comment>
<dbReference type="SUPFAM" id="SSF56112">
    <property type="entry name" value="Protein kinase-like (PK-like)"/>
    <property type="match status" value="1"/>
</dbReference>
<accession>A0A4P9XRR2</accession>
<proteinExistence type="inferred from homology"/>
<dbReference type="OrthoDB" id="10267235at2759"/>
<evidence type="ECO:0000256" key="1">
    <source>
        <dbReference type="ARBA" id="ARBA00038211"/>
    </source>
</evidence>
<dbReference type="PANTHER" id="PTHR22603:SF93">
    <property type="entry name" value="RE24176P"/>
    <property type="match status" value="1"/>
</dbReference>
<protein>
    <submittedName>
        <fullName evidence="2">Kinase-like domain-containing protein</fullName>
    </submittedName>
</protein>
<dbReference type="Pfam" id="PF01633">
    <property type="entry name" value="Choline_kinase"/>
    <property type="match status" value="1"/>
</dbReference>
<dbReference type="AlphaFoldDB" id="A0A4P9XRR2"/>
<keyword evidence="3" id="KW-1185">Reference proteome</keyword>
<dbReference type="GO" id="GO:0004103">
    <property type="term" value="F:choline kinase activity"/>
    <property type="evidence" value="ECO:0007669"/>
    <property type="project" value="TreeGrafter"/>
</dbReference>
<name>A0A4P9XRR2_9FUNG</name>
<reference evidence="3" key="1">
    <citation type="journal article" date="2018" name="Nat. Microbiol.">
        <title>Leveraging single-cell genomics to expand the fungal tree of life.</title>
        <authorList>
            <person name="Ahrendt S.R."/>
            <person name="Quandt C.A."/>
            <person name="Ciobanu D."/>
            <person name="Clum A."/>
            <person name="Salamov A."/>
            <person name="Andreopoulos B."/>
            <person name="Cheng J.F."/>
            <person name="Woyke T."/>
            <person name="Pelin A."/>
            <person name="Henrissat B."/>
            <person name="Reynolds N.K."/>
            <person name="Benny G.L."/>
            <person name="Smith M.E."/>
            <person name="James T.Y."/>
            <person name="Grigoriev I.V."/>
        </authorList>
    </citation>
    <scope>NUCLEOTIDE SEQUENCE [LARGE SCALE GENOMIC DNA]</scope>
    <source>
        <strain evidence="3">RSA 1356</strain>
    </source>
</reference>
<dbReference type="PANTHER" id="PTHR22603">
    <property type="entry name" value="CHOLINE/ETHANOALAMINE KINASE"/>
    <property type="match status" value="1"/>
</dbReference>
<dbReference type="GO" id="GO:0005737">
    <property type="term" value="C:cytoplasm"/>
    <property type="evidence" value="ECO:0007669"/>
    <property type="project" value="TreeGrafter"/>
</dbReference>
<sequence>MTRRRWTNRANSFDVYGHVGRRLDDADYFGRQVHLLVRSLLPDWHDVEDPEQLQITRLSGALTNRVYEVRARDPNDTRHQSRRVLLRVYGDGVDQLFSRAKELDWLRKLSAVGLGPRLLAVFGNGRLEEYLRSTTLTRDDIRTPEDSARIARNAAQLHQIVKTYPPPETTQDGDWLASVYQWLPLARKAVARLLADSTDGTSPAFKPEDRAEVQQVSASLERLVDTIPQLAEAVRKINSPIVFGHNDMQYGNILRLRSEPDTLVLIDFEYAGYNPRGYDIANHFCEWSANYHGPTPHLLEPQHMPNAAERDIFLRAYLEESLGRVPSDDEVETLWNEVQAYIPCSHALWSLWGLLQAGRTDIEFDYLAYGAQRQRLACESALALGVTL</sequence>
<evidence type="ECO:0000313" key="3">
    <source>
        <dbReference type="Proteomes" id="UP000271241"/>
    </source>
</evidence>
<gene>
    <name evidence="2" type="ORF">THASP1DRAFT_15391</name>
</gene>
<evidence type="ECO:0000313" key="2">
    <source>
        <dbReference type="EMBL" id="RKP08642.1"/>
    </source>
</evidence>
<dbReference type="Gene3D" id="3.90.1200.10">
    <property type="match status" value="1"/>
</dbReference>
<dbReference type="Proteomes" id="UP000271241">
    <property type="component" value="Unassembled WGS sequence"/>
</dbReference>
<dbReference type="GO" id="GO:0004305">
    <property type="term" value="F:ethanolamine kinase activity"/>
    <property type="evidence" value="ECO:0007669"/>
    <property type="project" value="TreeGrafter"/>
</dbReference>
<dbReference type="CDD" id="cd05157">
    <property type="entry name" value="ETNK_euk"/>
    <property type="match status" value="1"/>
</dbReference>
<dbReference type="GO" id="GO:0006646">
    <property type="term" value="P:phosphatidylethanolamine biosynthetic process"/>
    <property type="evidence" value="ECO:0007669"/>
    <property type="project" value="TreeGrafter"/>
</dbReference>
<dbReference type="STRING" id="78915.A0A4P9XRR2"/>
<dbReference type="EMBL" id="KZ992582">
    <property type="protein sequence ID" value="RKP08642.1"/>
    <property type="molecule type" value="Genomic_DNA"/>
</dbReference>
<dbReference type="Gene3D" id="3.30.200.20">
    <property type="entry name" value="Phosphorylase Kinase, domain 1"/>
    <property type="match status" value="1"/>
</dbReference>
<keyword evidence="2" id="KW-0808">Transferase</keyword>
<organism evidence="2 3">
    <name type="scientific">Thamnocephalis sphaerospora</name>
    <dbReference type="NCBI Taxonomy" id="78915"/>
    <lineage>
        <taxon>Eukaryota</taxon>
        <taxon>Fungi</taxon>
        <taxon>Fungi incertae sedis</taxon>
        <taxon>Zoopagomycota</taxon>
        <taxon>Zoopagomycotina</taxon>
        <taxon>Zoopagomycetes</taxon>
        <taxon>Zoopagales</taxon>
        <taxon>Sigmoideomycetaceae</taxon>
        <taxon>Thamnocephalis</taxon>
    </lineage>
</organism>
<keyword evidence="2" id="KW-0418">Kinase</keyword>
<dbReference type="InterPro" id="IPR011009">
    <property type="entry name" value="Kinase-like_dom_sf"/>
</dbReference>